<gene>
    <name evidence="2" type="ORF">DM02DRAFT_673789</name>
</gene>
<dbReference type="AlphaFoldDB" id="A0A2V1DIH7"/>
<dbReference type="InterPro" id="IPR010730">
    <property type="entry name" value="HET"/>
</dbReference>
<keyword evidence="3" id="KW-1185">Reference proteome</keyword>
<dbReference type="Pfam" id="PF06985">
    <property type="entry name" value="HET"/>
    <property type="match status" value="1"/>
</dbReference>
<dbReference type="EMBL" id="KZ805426">
    <property type="protein sequence ID" value="PVH97878.1"/>
    <property type="molecule type" value="Genomic_DNA"/>
</dbReference>
<organism evidence="2 3">
    <name type="scientific">Periconia macrospinosa</name>
    <dbReference type="NCBI Taxonomy" id="97972"/>
    <lineage>
        <taxon>Eukaryota</taxon>
        <taxon>Fungi</taxon>
        <taxon>Dikarya</taxon>
        <taxon>Ascomycota</taxon>
        <taxon>Pezizomycotina</taxon>
        <taxon>Dothideomycetes</taxon>
        <taxon>Pleosporomycetidae</taxon>
        <taxon>Pleosporales</taxon>
        <taxon>Massarineae</taxon>
        <taxon>Periconiaceae</taxon>
        <taxon>Periconia</taxon>
    </lineage>
</organism>
<feature type="domain" description="Heterokaryon incompatibility" evidence="1">
    <location>
        <begin position="22"/>
        <end position="107"/>
    </location>
</feature>
<dbReference type="STRING" id="97972.A0A2V1DIH7"/>
<reference evidence="2 3" key="1">
    <citation type="journal article" date="2018" name="Sci. Rep.">
        <title>Comparative genomics provides insights into the lifestyle and reveals functional heterogeneity of dark septate endophytic fungi.</title>
        <authorList>
            <person name="Knapp D.G."/>
            <person name="Nemeth J.B."/>
            <person name="Barry K."/>
            <person name="Hainaut M."/>
            <person name="Henrissat B."/>
            <person name="Johnson J."/>
            <person name="Kuo A."/>
            <person name="Lim J.H.P."/>
            <person name="Lipzen A."/>
            <person name="Nolan M."/>
            <person name="Ohm R.A."/>
            <person name="Tamas L."/>
            <person name="Grigoriev I.V."/>
            <person name="Spatafora J.W."/>
            <person name="Nagy L.G."/>
            <person name="Kovacs G.M."/>
        </authorList>
    </citation>
    <scope>NUCLEOTIDE SEQUENCE [LARGE SCALE GENOMIC DNA]</scope>
    <source>
        <strain evidence="2 3">DSE2036</strain>
    </source>
</reference>
<protein>
    <submittedName>
        <fullName evidence="2">HET-domain-containing protein</fullName>
    </submittedName>
</protein>
<dbReference type="OrthoDB" id="674604at2759"/>
<sequence>MRLLHVRTRELKEFFGASIPPYAILSHVWGAEEVTFNDLLTQDHKSKHGYAKINGCCQEAANQGIVWVWVDTCCIDKSSSAELSEAINSMFNWYQNSKICFVYLEDVPALENPFMSNSAFCNSRWWTRGWTLQELLAPRHVVFFNNEWDRVFEDFTGGVGRDLERSIIFAAERQAEKADDPASKQDFIQKIRYVLISGITGIPVSVLNRTTELSEIAAACKFSWAAERNTTRVEDAAYCLLGLLGVNMPLLYGEGDKAFVRLQQAVISASDDISMLSWGCGLPWESIEKLGYESVLTRSPRAFKDYPRENLYPTRRTPRMHATVTGHGLHVELPLVRVDVPNKIWLGIVDEYVEGHNGNAGGIAIALRQKTASDSNTLERVRGCPPIRIRSSYPLKHFFRGYTRKMVYLQDNSLASNSDRSMSTEPGYTSVLRSLVGKDDTKQGLITTELAISLVGFRNAGYILSSQYPPIDHDLSEFGIRSMSKWQLKNGRLEYEQQPFESLLCRAPHERYYFILVGPRGYRVAVKVHIKYKPPKIGSFQILLANYSSVCSGTALEHVCKTGLGLKDRNPKSRQSIWQEHVNLWSKNGSKIHIRAMPSQQDLTGKSIRFAQCDLAWSGGWVDEGEIS</sequence>
<evidence type="ECO:0000313" key="3">
    <source>
        <dbReference type="Proteomes" id="UP000244855"/>
    </source>
</evidence>
<accession>A0A2V1DIH7</accession>
<proteinExistence type="predicted"/>
<dbReference type="PANTHER" id="PTHR10622:SF10">
    <property type="entry name" value="HET DOMAIN-CONTAINING PROTEIN"/>
    <property type="match status" value="1"/>
</dbReference>
<evidence type="ECO:0000259" key="1">
    <source>
        <dbReference type="Pfam" id="PF06985"/>
    </source>
</evidence>
<name>A0A2V1DIH7_9PLEO</name>
<dbReference type="Proteomes" id="UP000244855">
    <property type="component" value="Unassembled WGS sequence"/>
</dbReference>
<evidence type="ECO:0000313" key="2">
    <source>
        <dbReference type="EMBL" id="PVH97878.1"/>
    </source>
</evidence>
<dbReference type="PANTHER" id="PTHR10622">
    <property type="entry name" value="HET DOMAIN-CONTAINING PROTEIN"/>
    <property type="match status" value="1"/>
</dbReference>